<dbReference type="SUPFAM" id="SSF102705">
    <property type="entry name" value="NIF3 (NGG1p interacting factor 3)-like"/>
    <property type="match status" value="1"/>
</dbReference>
<dbReference type="InterPro" id="IPR015867">
    <property type="entry name" value="N-reg_PII/ATP_PRibTrfase_C"/>
</dbReference>
<dbReference type="RefSeq" id="WP_303701169.1">
    <property type="nucleotide sequence ID" value="NZ_VSIV01000165.1"/>
</dbReference>
<feature type="binding site" evidence="6">
    <location>
        <position position="68"/>
    </location>
    <ligand>
        <name>a divalent metal cation</name>
        <dbReference type="ChEBI" id="CHEBI:60240"/>
        <label>1</label>
    </ligand>
</feature>
<evidence type="ECO:0000313" key="7">
    <source>
        <dbReference type="EMBL" id="TYB33307.1"/>
    </source>
</evidence>
<organism evidence="7 8">
    <name type="scientific">Flexistipes sinusarabici</name>
    <dbReference type="NCBI Taxonomy" id="2352"/>
    <lineage>
        <taxon>Bacteria</taxon>
        <taxon>Pseudomonadati</taxon>
        <taxon>Deferribacterota</taxon>
        <taxon>Deferribacteres</taxon>
        <taxon>Deferribacterales</taxon>
        <taxon>Flexistipitaceae</taxon>
        <taxon>Flexistipes</taxon>
    </lineage>
</organism>
<dbReference type="EMBL" id="VSIV01000165">
    <property type="protein sequence ID" value="TYB33307.1"/>
    <property type="molecule type" value="Genomic_DNA"/>
</dbReference>
<evidence type="ECO:0000256" key="3">
    <source>
        <dbReference type="ARBA" id="ARBA00022112"/>
    </source>
</evidence>
<evidence type="ECO:0000313" key="8">
    <source>
        <dbReference type="Proteomes" id="UP000323337"/>
    </source>
</evidence>
<dbReference type="Gene3D" id="3.40.1390.30">
    <property type="entry name" value="NIF3 (NGG1p interacting factor 3)-like"/>
    <property type="match status" value="1"/>
</dbReference>
<protein>
    <recommendedName>
        <fullName evidence="3 5">GTP cyclohydrolase 1 type 2 homolog</fullName>
    </recommendedName>
</protein>
<dbReference type="GO" id="GO:0005737">
    <property type="term" value="C:cytoplasm"/>
    <property type="evidence" value="ECO:0007669"/>
    <property type="project" value="TreeGrafter"/>
</dbReference>
<evidence type="ECO:0000256" key="1">
    <source>
        <dbReference type="ARBA" id="ARBA00006964"/>
    </source>
</evidence>
<dbReference type="PANTHER" id="PTHR13799">
    <property type="entry name" value="NGG1 INTERACTING FACTOR 3"/>
    <property type="match status" value="1"/>
</dbReference>
<feature type="binding site" evidence="6">
    <location>
        <position position="336"/>
    </location>
    <ligand>
        <name>a divalent metal cation</name>
        <dbReference type="ChEBI" id="CHEBI:60240"/>
        <label>1</label>
    </ligand>
</feature>
<name>A0A5D0MI05_FLESI</name>
<dbReference type="InterPro" id="IPR017221">
    <property type="entry name" value="DUF34/NIF3_bac"/>
</dbReference>
<reference evidence="7 8" key="1">
    <citation type="submission" date="2019-08" db="EMBL/GenBank/DDBJ databases">
        <title>Genomic characterization of a novel candidate phylum (ARYD3) from a high temperature, high salinity tertiary oil reservoir in north central Oklahoma, USA.</title>
        <authorList>
            <person name="Youssef N.H."/>
            <person name="Yadav A."/>
            <person name="Elshahed M.S."/>
        </authorList>
    </citation>
    <scope>NUCLEOTIDE SEQUENCE [LARGE SCALE GENOMIC DNA]</scope>
    <source>
        <strain evidence="7">ARYD1</strain>
    </source>
</reference>
<gene>
    <name evidence="7" type="ORF">FXF49_06900</name>
</gene>
<evidence type="ECO:0000256" key="5">
    <source>
        <dbReference type="PIRNR" id="PIRNR037489"/>
    </source>
</evidence>
<dbReference type="InterPro" id="IPR036069">
    <property type="entry name" value="DUF34/NIF3_sf"/>
</dbReference>
<dbReference type="PANTHER" id="PTHR13799:SF14">
    <property type="entry name" value="GTP CYCLOHYDROLASE 1 TYPE 2 HOMOLOG"/>
    <property type="match status" value="1"/>
</dbReference>
<keyword evidence="4 5" id="KW-0479">Metal-binding</keyword>
<dbReference type="NCBIfam" id="TIGR00486">
    <property type="entry name" value="YbgI_SA1388"/>
    <property type="match status" value="1"/>
</dbReference>
<feature type="binding site" evidence="6">
    <location>
        <position position="67"/>
    </location>
    <ligand>
        <name>a divalent metal cation</name>
        <dbReference type="ChEBI" id="CHEBI:60240"/>
        <label>1</label>
    </ligand>
</feature>
<proteinExistence type="inferred from homology"/>
<dbReference type="GO" id="GO:0046872">
    <property type="term" value="F:metal ion binding"/>
    <property type="evidence" value="ECO:0007669"/>
    <property type="project" value="UniProtKB-UniRule"/>
</dbReference>
<evidence type="ECO:0000256" key="6">
    <source>
        <dbReference type="PIRSR" id="PIRSR602678-1"/>
    </source>
</evidence>
<comment type="caution">
    <text evidence="7">The sequence shown here is derived from an EMBL/GenBank/DDBJ whole genome shotgun (WGS) entry which is preliminary data.</text>
</comment>
<feature type="binding site" evidence="6">
    <location>
        <position position="106"/>
    </location>
    <ligand>
        <name>a divalent metal cation</name>
        <dbReference type="ChEBI" id="CHEBI:60240"/>
        <label>1</label>
    </ligand>
</feature>
<dbReference type="FunFam" id="3.40.1390.30:FF:000001">
    <property type="entry name" value="GTP cyclohydrolase 1 type 2"/>
    <property type="match status" value="1"/>
</dbReference>
<dbReference type="Pfam" id="PF01784">
    <property type="entry name" value="DUF34_NIF3"/>
    <property type="match status" value="1"/>
</dbReference>
<dbReference type="Gene3D" id="3.30.70.120">
    <property type="match status" value="1"/>
</dbReference>
<dbReference type="Proteomes" id="UP000323337">
    <property type="component" value="Unassembled WGS sequence"/>
</dbReference>
<comment type="subunit">
    <text evidence="2">Homohexamer.</text>
</comment>
<dbReference type="InterPro" id="IPR002678">
    <property type="entry name" value="DUF34/NIF3"/>
</dbReference>
<dbReference type="AlphaFoldDB" id="A0A5D0MI05"/>
<accession>A0A5D0MI05</accession>
<evidence type="ECO:0000256" key="2">
    <source>
        <dbReference type="ARBA" id="ARBA00011643"/>
    </source>
</evidence>
<dbReference type="PIRSF" id="PIRSF037489">
    <property type="entry name" value="UCP037489_NIF3_YqfO"/>
    <property type="match status" value="1"/>
</dbReference>
<feature type="binding site" evidence="6">
    <location>
        <position position="332"/>
    </location>
    <ligand>
        <name>a divalent metal cation</name>
        <dbReference type="ChEBI" id="CHEBI:60240"/>
        <label>1</label>
    </ligand>
</feature>
<evidence type="ECO:0000256" key="4">
    <source>
        <dbReference type="ARBA" id="ARBA00022723"/>
    </source>
</evidence>
<sequence>MSVQIDDIKNFFEKSFSDISRQYDWDNSGAQILSGRKDVKRVGFALDPTEEIIDQAINEGCELLITHHPLFFTPFRKIDTRTRIGKIVSKALKADISILSYHTSLDMADYSLNDYIADLLGGNVEGYLDYFKSENYLKFVVFVPKGFEDSVISAIDEAGGGCIGNYSKCTFYTEGTGTFLPGENTEPFIGEKGKLEKAEEVRLETIVSAKNINEVVKAVNKAHPYEEMAYDIYPLALEEKKGLGRICTFRESVSFDDFIETIYALLSLKVIKHNARDTQFEFSKFAVVTGSGSSLWKKCKSAGADVLVTGDMKHHDALDARAEGIVIVDCGHFETERIYMEYLSTLVKDKFDIDTKILKETPSIKYFWG</sequence>
<comment type="similarity">
    <text evidence="1 5">Belongs to the GTP cyclohydrolase I type 2/NIF3 family.</text>
</comment>